<proteinExistence type="predicted"/>
<accession>M2A772</accession>
<keyword evidence="2" id="KW-1185">Reference proteome</keyword>
<comment type="caution">
    <text evidence="1">The sequence shown here is derived from an EMBL/GenBank/DDBJ whole genome shotgun (WGS) entry which is preliminary data.</text>
</comment>
<protein>
    <submittedName>
        <fullName evidence="1">Uncharacterized protein</fullName>
    </submittedName>
</protein>
<sequence>MMIVVVPNQTSPGMDCRPRSLADRSQTIDDGLGWNTDIDTTVHD</sequence>
<name>M2A772_9BACT</name>
<dbReference type="EMBL" id="ANMO01000111">
    <property type="protein sequence ID" value="EMB16996.1"/>
    <property type="molecule type" value="Genomic_DNA"/>
</dbReference>
<dbReference type="AlphaFoldDB" id="M2A772"/>
<organism evidence="1 2">
    <name type="scientific">Rhodopirellula europaea 6C</name>
    <dbReference type="NCBI Taxonomy" id="1263867"/>
    <lineage>
        <taxon>Bacteria</taxon>
        <taxon>Pseudomonadati</taxon>
        <taxon>Planctomycetota</taxon>
        <taxon>Planctomycetia</taxon>
        <taxon>Pirellulales</taxon>
        <taxon>Pirellulaceae</taxon>
        <taxon>Rhodopirellula</taxon>
    </lineage>
</organism>
<evidence type="ECO:0000313" key="1">
    <source>
        <dbReference type="EMBL" id="EMB16996.1"/>
    </source>
</evidence>
<gene>
    <name evidence="1" type="ORF">RE6C_02249</name>
</gene>
<reference evidence="1" key="2">
    <citation type="journal article" date="2013" name="Mar. Genomics">
        <title>Expression of sulfatases in Rhodopirellula baltica and the diversity of sulfatases in the genus Rhodopirellula.</title>
        <authorList>
            <person name="Wegner C.E."/>
            <person name="Richter-Heitmann T."/>
            <person name="Klindworth A."/>
            <person name="Klockow C."/>
            <person name="Richter M."/>
            <person name="Achstetter T."/>
            <person name="Glockner F.O."/>
            <person name="Harder J."/>
        </authorList>
    </citation>
    <scope>NUCLEOTIDE SEQUENCE [LARGE SCALE GENOMIC DNA]</scope>
    <source>
        <strain evidence="1">6C</strain>
    </source>
</reference>
<dbReference type="Proteomes" id="UP000011529">
    <property type="component" value="Unassembled WGS sequence"/>
</dbReference>
<evidence type="ECO:0000313" key="2">
    <source>
        <dbReference type="Proteomes" id="UP000011529"/>
    </source>
</evidence>
<reference evidence="1" key="1">
    <citation type="submission" date="2012-11" db="EMBL/GenBank/DDBJ databases">
        <title>Permanent draft genomes of Rhodopirellula europaea strain SH398 and 6C.</title>
        <authorList>
            <person name="Richter M."/>
            <person name="Richter-Heitmann T."/>
            <person name="Frank C."/>
            <person name="Harder J."/>
            <person name="Glockner F.O."/>
        </authorList>
    </citation>
    <scope>NUCLEOTIDE SEQUENCE</scope>
    <source>
        <strain evidence="1">6C</strain>
    </source>
</reference>